<proteinExistence type="predicted"/>
<dbReference type="Proteomes" id="UP001362999">
    <property type="component" value="Unassembled WGS sequence"/>
</dbReference>
<evidence type="ECO:0008006" key="5">
    <source>
        <dbReference type="Google" id="ProtNLM"/>
    </source>
</evidence>
<keyword evidence="2" id="KW-0472">Membrane</keyword>
<comment type="caution">
    <text evidence="3">The sequence shown here is derived from an EMBL/GenBank/DDBJ whole genome shotgun (WGS) entry which is preliminary data.</text>
</comment>
<evidence type="ECO:0000256" key="1">
    <source>
        <dbReference type="SAM" id="MobiDB-lite"/>
    </source>
</evidence>
<evidence type="ECO:0000313" key="4">
    <source>
        <dbReference type="Proteomes" id="UP001362999"/>
    </source>
</evidence>
<evidence type="ECO:0000256" key="2">
    <source>
        <dbReference type="SAM" id="Phobius"/>
    </source>
</evidence>
<protein>
    <recommendedName>
        <fullName evidence="5">Secreted protein</fullName>
    </recommendedName>
</protein>
<name>A0AAW0DHK3_9AGAR</name>
<gene>
    <name evidence="3" type="ORF">R3P38DRAFT_2866524</name>
</gene>
<reference evidence="3 4" key="1">
    <citation type="journal article" date="2024" name="J Genomics">
        <title>Draft genome sequencing and assembly of Favolaschia claudopus CIRM-BRFM 2984 isolated from oak limbs.</title>
        <authorList>
            <person name="Navarro D."/>
            <person name="Drula E."/>
            <person name="Chaduli D."/>
            <person name="Cazenave R."/>
            <person name="Ahrendt S."/>
            <person name="Wang J."/>
            <person name="Lipzen A."/>
            <person name="Daum C."/>
            <person name="Barry K."/>
            <person name="Grigoriev I.V."/>
            <person name="Favel A."/>
            <person name="Rosso M.N."/>
            <person name="Martin F."/>
        </authorList>
    </citation>
    <scope>NUCLEOTIDE SEQUENCE [LARGE SCALE GENOMIC DNA]</scope>
    <source>
        <strain evidence="3 4">CIRM-BRFM 2984</strain>
    </source>
</reference>
<organism evidence="3 4">
    <name type="scientific">Favolaschia claudopus</name>
    <dbReference type="NCBI Taxonomy" id="2862362"/>
    <lineage>
        <taxon>Eukaryota</taxon>
        <taxon>Fungi</taxon>
        <taxon>Dikarya</taxon>
        <taxon>Basidiomycota</taxon>
        <taxon>Agaricomycotina</taxon>
        <taxon>Agaricomycetes</taxon>
        <taxon>Agaricomycetidae</taxon>
        <taxon>Agaricales</taxon>
        <taxon>Marasmiineae</taxon>
        <taxon>Mycenaceae</taxon>
        <taxon>Favolaschia</taxon>
    </lineage>
</organism>
<dbReference type="AlphaFoldDB" id="A0AAW0DHK3"/>
<accession>A0AAW0DHK3</accession>
<dbReference type="EMBL" id="JAWWNJ010000008">
    <property type="protein sequence ID" value="KAK7050705.1"/>
    <property type="molecule type" value="Genomic_DNA"/>
</dbReference>
<keyword evidence="2" id="KW-1133">Transmembrane helix</keyword>
<sequence length="82" mass="9628">MSSGCFFFHLRCRINAALQGVIRLIMALILPFCSQTRLTLAYRRRRRRRRDIKRRAADSKIRRRKHIGQFSPAGIVNTEIGK</sequence>
<keyword evidence="2" id="KW-0812">Transmembrane</keyword>
<feature type="region of interest" description="Disordered" evidence="1">
    <location>
        <begin position="51"/>
        <end position="82"/>
    </location>
</feature>
<keyword evidence="4" id="KW-1185">Reference proteome</keyword>
<evidence type="ECO:0000313" key="3">
    <source>
        <dbReference type="EMBL" id="KAK7050705.1"/>
    </source>
</evidence>
<feature type="transmembrane region" description="Helical" evidence="2">
    <location>
        <begin position="20"/>
        <end position="40"/>
    </location>
</feature>